<dbReference type="STRING" id="1034346.GCA_000313565_01665"/>
<accession>A0A318LEV5</accession>
<dbReference type="SUPFAM" id="SSF51261">
    <property type="entry name" value="Duplicated hybrid motif"/>
    <property type="match status" value="1"/>
</dbReference>
<keyword evidence="5" id="KW-0808">Transferase</keyword>
<feature type="domain" description="PTS EIIA type-1" evidence="13">
    <location>
        <begin position="480"/>
        <end position="584"/>
    </location>
</feature>
<dbReference type="InterPro" id="IPR013013">
    <property type="entry name" value="PTS_EIIC_1"/>
</dbReference>
<proteinExistence type="predicted"/>
<dbReference type="InterPro" id="IPR001127">
    <property type="entry name" value="PTS_EIIA_1_perm"/>
</dbReference>
<dbReference type="FunFam" id="3.30.1360.60:FF:000001">
    <property type="entry name" value="PTS system glucose-specific IIBC component PtsG"/>
    <property type="match status" value="1"/>
</dbReference>
<dbReference type="GO" id="GO:0016301">
    <property type="term" value="F:kinase activity"/>
    <property type="evidence" value="ECO:0007669"/>
    <property type="project" value="UniProtKB-KW"/>
</dbReference>
<dbReference type="NCBIfam" id="TIGR00830">
    <property type="entry name" value="PTBA"/>
    <property type="match status" value="1"/>
</dbReference>
<dbReference type="PROSITE" id="PS01035">
    <property type="entry name" value="PTS_EIIB_TYPE_1_CYS"/>
    <property type="match status" value="1"/>
</dbReference>
<reference evidence="16 17" key="1">
    <citation type="submission" date="2018-05" db="EMBL/GenBank/DDBJ databases">
        <title>Genomic Encyclopedia of Type Strains, Phase IV (KMG-IV): sequencing the most valuable type-strain genomes for metagenomic binning, comparative biology and taxonomic classification.</title>
        <authorList>
            <person name="Goeker M."/>
        </authorList>
    </citation>
    <scope>NUCLEOTIDE SEQUENCE [LARGE SCALE GENOMIC DNA]</scope>
    <source>
        <strain evidence="16 17">JC118</strain>
    </source>
</reference>
<feature type="transmembrane region" description="Helical" evidence="12">
    <location>
        <begin position="98"/>
        <end position="119"/>
    </location>
</feature>
<dbReference type="FunFam" id="2.70.70.10:FF:000001">
    <property type="entry name" value="PTS system glucose-specific IIA component"/>
    <property type="match status" value="1"/>
</dbReference>
<evidence type="ECO:0000256" key="9">
    <source>
        <dbReference type="ARBA" id="ARBA00022989"/>
    </source>
</evidence>
<dbReference type="GO" id="GO:0015771">
    <property type="term" value="P:trehalose transport"/>
    <property type="evidence" value="ECO:0007669"/>
    <property type="project" value="TreeGrafter"/>
</dbReference>
<keyword evidence="10 12" id="KW-0472">Membrane</keyword>
<dbReference type="NCBIfam" id="TIGR01995">
    <property type="entry name" value="PTS-II-ABC-beta"/>
    <property type="match status" value="1"/>
</dbReference>
<dbReference type="PROSITE" id="PS51098">
    <property type="entry name" value="PTS_EIIB_TYPE_1"/>
    <property type="match status" value="1"/>
</dbReference>
<feature type="transmembrane region" description="Helical" evidence="12">
    <location>
        <begin position="419"/>
        <end position="441"/>
    </location>
</feature>
<keyword evidence="2" id="KW-0813">Transport</keyword>
<feature type="transmembrane region" description="Helical" evidence="12">
    <location>
        <begin position="244"/>
        <end position="268"/>
    </location>
</feature>
<keyword evidence="9 12" id="KW-1133">Transmembrane helix</keyword>
<sequence>MKYQEMIKEILIHIGGEANIESVTHCMTRLRFVLKDDSKADSSAVKNIKGVVGCVNKGGQFQIVIGTHVAEVYEELSGTVGIKNGNTQTKKKFELSQVFDLIAGIFMPIVGALAGSGMVKAILSVCVAANWIDTTSQTYTLLYMISDIVFYYLPFFLAYSAAKKFKINPYVSLIFAGMLVHPTFTGLKSAGEAVSFLGLPVNMATYTSSVIPIILIVAFQAIIEKYVKKFTPNAIKTFFVPMMTILIVAPVGLIVLGPLGAILGGYLSTFFTFLDTKASWIVPTLVGGLAPLLVMTGMHYSLGAAQSVQRATVGYATILAPGMISSNMAQAAATFAVSVKTKNKDLKALASSCAVTAICGITEPALYGVNMKLKRPLYATMLAGGCAGLYAGITGVKAWSAGTSNIFALPIYIGADNSFMNACITVAIALVLGFIFSWVLYKEPIEFEEEKKAEPSSLNKKTEIYAPLKGAVLPLSEVKDDAFSSEALGKGCAIVPVDGEIVSPFDGTVVMLFETKHAVGLTSEDGTEVLIHFGLDTVKLNGKYFTAHVKTGDKVKRGDKLISADLNAIQDKGYDVITPIIITNSNNYLDVVETDQDNADLQTVLLTAIR</sequence>
<dbReference type="EMBL" id="QJKH01000004">
    <property type="protein sequence ID" value="PXX80167.1"/>
    <property type="molecule type" value="Genomic_DNA"/>
</dbReference>
<evidence type="ECO:0000256" key="11">
    <source>
        <dbReference type="PROSITE-ProRule" id="PRU00421"/>
    </source>
</evidence>
<name>A0A318LEV5_9FIRM</name>
<dbReference type="PROSITE" id="PS00371">
    <property type="entry name" value="PTS_EIIA_TYPE_1_HIS"/>
    <property type="match status" value="1"/>
</dbReference>
<dbReference type="GO" id="GO:0005886">
    <property type="term" value="C:plasma membrane"/>
    <property type="evidence" value="ECO:0007669"/>
    <property type="project" value="UniProtKB-SubCell"/>
</dbReference>
<gene>
    <name evidence="16" type="ORF">DES51_104172</name>
</gene>
<keyword evidence="17" id="KW-1185">Reference proteome</keyword>
<dbReference type="InterPro" id="IPR050558">
    <property type="entry name" value="PTS_Sugar-Specific_Components"/>
</dbReference>
<dbReference type="CDD" id="cd00212">
    <property type="entry name" value="PTS_IIB_glc"/>
    <property type="match status" value="1"/>
</dbReference>
<dbReference type="RefSeq" id="WP_022937968.1">
    <property type="nucleotide sequence ID" value="NZ_CABKRQ010000004.1"/>
</dbReference>
<dbReference type="GO" id="GO:0090589">
    <property type="term" value="F:protein-phosphocysteine-trehalose phosphotransferase system transporter activity"/>
    <property type="evidence" value="ECO:0007669"/>
    <property type="project" value="TreeGrafter"/>
</dbReference>
<feature type="transmembrane region" description="Helical" evidence="12">
    <location>
        <begin position="204"/>
        <end position="223"/>
    </location>
</feature>
<dbReference type="GO" id="GO:0009401">
    <property type="term" value="P:phosphoenolpyruvate-dependent sugar phosphotransferase system"/>
    <property type="evidence" value="ECO:0007669"/>
    <property type="project" value="UniProtKB-KW"/>
</dbReference>
<comment type="subcellular location">
    <subcellularLocation>
        <location evidence="1">Cell membrane</location>
        <topology evidence="1">Multi-pass membrane protein</topology>
    </subcellularLocation>
</comment>
<dbReference type="InterPro" id="IPR011055">
    <property type="entry name" value="Dup_hybrid_motif"/>
</dbReference>
<dbReference type="GO" id="GO:0008982">
    <property type="term" value="F:protein-N(PI)-phosphohistidine-sugar phosphotransferase activity"/>
    <property type="evidence" value="ECO:0007669"/>
    <property type="project" value="InterPro"/>
</dbReference>
<evidence type="ECO:0000256" key="12">
    <source>
        <dbReference type="SAM" id="Phobius"/>
    </source>
</evidence>
<dbReference type="InterPro" id="IPR018113">
    <property type="entry name" value="PTrfase_EIIB_Cys"/>
</dbReference>
<evidence type="ECO:0000259" key="13">
    <source>
        <dbReference type="PROSITE" id="PS51093"/>
    </source>
</evidence>
<evidence type="ECO:0000256" key="6">
    <source>
        <dbReference type="ARBA" id="ARBA00022683"/>
    </source>
</evidence>
<protein>
    <submittedName>
        <fullName evidence="16">PTS system beta-glucosides-specific IIC component</fullName>
    </submittedName>
</protein>
<keyword evidence="4" id="KW-0762">Sugar transport</keyword>
<comment type="caution">
    <text evidence="16">The sequence shown here is derived from an EMBL/GenBank/DDBJ whole genome shotgun (WGS) entry which is preliminary data.</text>
</comment>
<dbReference type="AlphaFoldDB" id="A0A318LEV5"/>
<evidence type="ECO:0000256" key="2">
    <source>
        <dbReference type="ARBA" id="ARBA00022448"/>
    </source>
</evidence>
<feature type="domain" description="PTS EIIB type-1" evidence="14">
    <location>
        <begin position="4"/>
        <end position="86"/>
    </location>
</feature>
<feature type="transmembrane region" description="Helical" evidence="12">
    <location>
        <begin position="313"/>
        <end position="337"/>
    </location>
</feature>
<dbReference type="PANTHER" id="PTHR30175:SF1">
    <property type="entry name" value="PTS SYSTEM ARBUTIN-, CELLOBIOSE-, AND SALICIN-SPECIFIC EIIBC COMPONENT-RELATED"/>
    <property type="match status" value="1"/>
</dbReference>
<dbReference type="Gene3D" id="2.70.70.10">
    <property type="entry name" value="Glucose Permease (Domain IIA)"/>
    <property type="match status" value="1"/>
</dbReference>
<evidence type="ECO:0000313" key="16">
    <source>
        <dbReference type="EMBL" id="PXX80167.1"/>
    </source>
</evidence>
<evidence type="ECO:0000313" key="17">
    <source>
        <dbReference type="Proteomes" id="UP000247612"/>
    </source>
</evidence>
<dbReference type="PROSITE" id="PS51103">
    <property type="entry name" value="PTS_EIIC_TYPE_1"/>
    <property type="match status" value="1"/>
</dbReference>
<dbReference type="InterPro" id="IPR003352">
    <property type="entry name" value="PTS_EIIC"/>
</dbReference>
<dbReference type="PANTHER" id="PTHR30175">
    <property type="entry name" value="PHOSPHOTRANSFERASE SYSTEM TRANSPORT PROTEIN"/>
    <property type="match status" value="1"/>
</dbReference>
<evidence type="ECO:0000259" key="15">
    <source>
        <dbReference type="PROSITE" id="PS51103"/>
    </source>
</evidence>
<evidence type="ECO:0000256" key="4">
    <source>
        <dbReference type="ARBA" id="ARBA00022597"/>
    </source>
</evidence>
<evidence type="ECO:0000256" key="1">
    <source>
        <dbReference type="ARBA" id="ARBA00004651"/>
    </source>
</evidence>
<feature type="transmembrane region" description="Helical" evidence="12">
    <location>
        <begin position="349"/>
        <end position="369"/>
    </location>
</feature>
<dbReference type="InterPro" id="IPR001996">
    <property type="entry name" value="PTS_IIB_1"/>
</dbReference>
<organism evidence="16 17">
    <name type="scientific">Dielma fastidiosa</name>
    <dbReference type="NCBI Taxonomy" id="1034346"/>
    <lineage>
        <taxon>Bacteria</taxon>
        <taxon>Bacillati</taxon>
        <taxon>Bacillota</taxon>
        <taxon>Erysipelotrichia</taxon>
        <taxon>Erysipelotrichales</taxon>
        <taxon>Erysipelotrichaceae</taxon>
        <taxon>Dielma</taxon>
    </lineage>
</organism>
<keyword evidence="3" id="KW-1003">Cell membrane</keyword>
<dbReference type="Pfam" id="PF00367">
    <property type="entry name" value="PTS_EIIB"/>
    <property type="match status" value="1"/>
</dbReference>
<dbReference type="Pfam" id="PF02378">
    <property type="entry name" value="PTS_EIIC"/>
    <property type="match status" value="1"/>
</dbReference>
<keyword evidence="7 12" id="KW-0812">Transmembrane</keyword>
<evidence type="ECO:0000256" key="3">
    <source>
        <dbReference type="ARBA" id="ARBA00022475"/>
    </source>
</evidence>
<dbReference type="Proteomes" id="UP000247612">
    <property type="component" value="Unassembled WGS sequence"/>
</dbReference>
<feature type="transmembrane region" description="Helical" evidence="12">
    <location>
        <begin position="167"/>
        <end position="184"/>
    </location>
</feature>
<feature type="transmembrane region" description="Helical" evidence="12">
    <location>
        <begin position="280"/>
        <end position="301"/>
    </location>
</feature>
<dbReference type="SUPFAM" id="SSF55604">
    <property type="entry name" value="Glucose permease domain IIB"/>
    <property type="match status" value="1"/>
</dbReference>
<feature type="domain" description="PTS EIIC type-1" evidence="15">
    <location>
        <begin position="100"/>
        <end position="456"/>
    </location>
</feature>
<evidence type="ECO:0000256" key="8">
    <source>
        <dbReference type="ARBA" id="ARBA00022777"/>
    </source>
</evidence>
<evidence type="ECO:0000256" key="10">
    <source>
        <dbReference type="ARBA" id="ARBA00023136"/>
    </source>
</evidence>
<dbReference type="InterPro" id="IPR011297">
    <property type="entry name" value="PTS_IIABC_b_glu"/>
</dbReference>
<dbReference type="Pfam" id="PF00358">
    <property type="entry name" value="PTS_EIIA_1"/>
    <property type="match status" value="1"/>
</dbReference>
<evidence type="ECO:0000256" key="5">
    <source>
        <dbReference type="ARBA" id="ARBA00022679"/>
    </source>
</evidence>
<keyword evidence="8" id="KW-0418">Kinase</keyword>
<feature type="transmembrane region" description="Helical" evidence="12">
    <location>
        <begin position="376"/>
        <end position="399"/>
    </location>
</feature>
<evidence type="ECO:0000256" key="7">
    <source>
        <dbReference type="ARBA" id="ARBA00022692"/>
    </source>
</evidence>
<evidence type="ECO:0000259" key="14">
    <source>
        <dbReference type="PROSITE" id="PS51098"/>
    </source>
</evidence>
<feature type="active site" description="Phosphocysteine intermediate; for EIIB activity" evidence="11">
    <location>
        <position position="26"/>
    </location>
</feature>
<keyword evidence="6" id="KW-0598">Phosphotransferase system</keyword>
<dbReference type="InterPro" id="IPR036878">
    <property type="entry name" value="Glu_permease_IIB"/>
</dbReference>
<feature type="transmembrane region" description="Helical" evidence="12">
    <location>
        <begin position="139"/>
        <end position="160"/>
    </location>
</feature>
<dbReference type="Gene3D" id="3.30.1360.60">
    <property type="entry name" value="Glucose permease domain IIB"/>
    <property type="match status" value="1"/>
</dbReference>
<dbReference type="PROSITE" id="PS51093">
    <property type="entry name" value="PTS_EIIA_TYPE_1"/>
    <property type="match status" value="1"/>
</dbReference>